<evidence type="ECO:0000259" key="11">
    <source>
        <dbReference type="Pfam" id="PF09813"/>
    </source>
</evidence>
<dbReference type="STRING" id="13370.A0A448YGW2"/>
<dbReference type="FunCoup" id="A0A448YGW2">
    <property type="interactions" value="27"/>
</dbReference>
<dbReference type="InterPro" id="IPR041752">
    <property type="entry name" value="Coa3"/>
</dbReference>
<dbReference type="PANTHER" id="PTHR15642">
    <property type="entry name" value="CYTOCHROME C OXIDASE ASSEMBLY FACTOR 3, MITOCHONDRIAL"/>
    <property type="match status" value="1"/>
</dbReference>
<evidence type="ECO:0000256" key="5">
    <source>
        <dbReference type="ARBA" id="ARBA00022692"/>
    </source>
</evidence>
<protein>
    <recommendedName>
        <fullName evidence="9">Cytochrome c oxidase assembly factor 3</fullName>
    </recommendedName>
</protein>
<evidence type="ECO:0000256" key="9">
    <source>
        <dbReference type="RuleBase" id="RU367056"/>
    </source>
</evidence>
<dbReference type="InterPro" id="IPR018628">
    <property type="entry name" value="Coa3_CC"/>
</dbReference>
<dbReference type="GO" id="GO:0005743">
    <property type="term" value="C:mitochondrial inner membrane"/>
    <property type="evidence" value="ECO:0007669"/>
    <property type="project" value="UniProtKB-SubCell"/>
</dbReference>
<comment type="subcellular location">
    <subcellularLocation>
        <location evidence="2">Mitochondrion inner membrane</location>
        <topology evidence="2">Single-pass membrane protein</topology>
    </subcellularLocation>
</comment>
<dbReference type="AlphaFoldDB" id="A0A448YGW2"/>
<feature type="transmembrane region" description="Helical" evidence="9">
    <location>
        <begin position="34"/>
        <end position="55"/>
    </location>
</feature>
<feature type="domain" description="Cytochrome c oxidase assembly factor 3 mitochondrial coiled-coil" evidence="11">
    <location>
        <begin position="27"/>
        <end position="67"/>
    </location>
</feature>
<evidence type="ECO:0000256" key="3">
    <source>
        <dbReference type="ARBA" id="ARBA00007035"/>
    </source>
</evidence>
<keyword evidence="5 9" id="KW-0812">Transmembrane</keyword>
<dbReference type="InParanoid" id="A0A448YGW2"/>
<evidence type="ECO:0000313" key="12">
    <source>
        <dbReference type="EMBL" id="VEU20073.1"/>
    </source>
</evidence>
<reference evidence="12 13" key="1">
    <citation type="submission" date="2018-12" db="EMBL/GenBank/DDBJ databases">
        <authorList>
            <person name="Tiukova I."/>
            <person name="Dainat J."/>
        </authorList>
    </citation>
    <scope>NUCLEOTIDE SEQUENCE [LARGE SCALE GENOMIC DNA]</scope>
</reference>
<keyword evidence="13" id="KW-1185">Reference proteome</keyword>
<evidence type="ECO:0000256" key="4">
    <source>
        <dbReference type="ARBA" id="ARBA00011351"/>
    </source>
</evidence>
<organism evidence="12 13">
    <name type="scientific">Brettanomyces naardenensis</name>
    <name type="common">Yeast</name>
    <dbReference type="NCBI Taxonomy" id="13370"/>
    <lineage>
        <taxon>Eukaryota</taxon>
        <taxon>Fungi</taxon>
        <taxon>Dikarya</taxon>
        <taxon>Ascomycota</taxon>
        <taxon>Saccharomycotina</taxon>
        <taxon>Pichiomycetes</taxon>
        <taxon>Pichiales</taxon>
        <taxon>Pichiaceae</taxon>
        <taxon>Brettanomyces</taxon>
    </lineage>
</organism>
<name>A0A448YGW2_BRENA</name>
<evidence type="ECO:0000256" key="7">
    <source>
        <dbReference type="ARBA" id="ARBA00023128"/>
    </source>
</evidence>
<gene>
    <name evidence="12" type="ORF">BRENAR_LOCUS808</name>
</gene>
<dbReference type="EMBL" id="CAACVR010000001">
    <property type="protein sequence ID" value="VEU20073.1"/>
    <property type="molecule type" value="Genomic_DNA"/>
</dbReference>
<evidence type="ECO:0000313" key="13">
    <source>
        <dbReference type="Proteomes" id="UP000290900"/>
    </source>
</evidence>
<evidence type="ECO:0000256" key="2">
    <source>
        <dbReference type="ARBA" id="ARBA00004434"/>
    </source>
</evidence>
<feature type="region of interest" description="Disordered" evidence="10">
    <location>
        <begin position="71"/>
        <end position="100"/>
    </location>
</feature>
<evidence type="ECO:0000256" key="10">
    <source>
        <dbReference type="SAM" id="MobiDB-lite"/>
    </source>
</evidence>
<dbReference type="OrthoDB" id="10018333at2759"/>
<dbReference type="Pfam" id="PF09813">
    <property type="entry name" value="Coa3_cc"/>
    <property type="match status" value="1"/>
</dbReference>
<proteinExistence type="inferred from homology"/>
<sequence length="100" mass="11615">MLPTLARFAARGSSYYENGSYRMSPAMIRARRPYFWRNFGTFLIIASVPLGVYLYTFSFLHTDDLEDIPVPPLSDEQVQELQKEYRKEKAEQAAAESRKD</sequence>
<keyword evidence="7 9" id="KW-0496">Mitochondrion</keyword>
<keyword evidence="6 9" id="KW-1133">Transmembrane helix</keyword>
<comment type="subunit">
    <text evidence="4 9">Component of 250-400 kDa complexes called cytochrome oxidase assembly intermediates or COA complexes.</text>
</comment>
<keyword evidence="8 9" id="KW-0472">Membrane</keyword>
<comment type="function">
    <text evidence="1 9">Required for assembly of cytochrome c oxidase (complex IV).</text>
</comment>
<dbReference type="GO" id="GO:0033617">
    <property type="term" value="P:mitochondrial respiratory chain complex IV assembly"/>
    <property type="evidence" value="ECO:0007669"/>
    <property type="project" value="UniProtKB-UniRule"/>
</dbReference>
<evidence type="ECO:0000256" key="8">
    <source>
        <dbReference type="ARBA" id="ARBA00023136"/>
    </source>
</evidence>
<keyword evidence="9" id="KW-0999">Mitochondrion inner membrane</keyword>
<dbReference type="PANTHER" id="PTHR15642:SF3">
    <property type="entry name" value="CYTOCHROME C OXIDASE ASSEMBLY FACTOR 3 HOMOLOG, MITOCHONDRIAL"/>
    <property type="match status" value="1"/>
</dbReference>
<dbReference type="Proteomes" id="UP000290900">
    <property type="component" value="Unassembled WGS sequence"/>
</dbReference>
<comment type="similarity">
    <text evidence="3 9">Belongs to the COA3 family.</text>
</comment>
<evidence type="ECO:0000256" key="6">
    <source>
        <dbReference type="ARBA" id="ARBA00022989"/>
    </source>
</evidence>
<feature type="compositionally biased region" description="Basic and acidic residues" evidence="10">
    <location>
        <begin position="81"/>
        <end position="100"/>
    </location>
</feature>
<accession>A0A448YGW2</accession>
<evidence type="ECO:0000256" key="1">
    <source>
        <dbReference type="ARBA" id="ARBA00003064"/>
    </source>
</evidence>